<keyword evidence="3" id="KW-0547">Nucleotide-binding</keyword>
<dbReference type="SMART" id="SM00382">
    <property type="entry name" value="AAA"/>
    <property type="match status" value="1"/>
</dbReference>
<dbReference type="InterPro" id="IPR003593">
    <property type="entry name" value="AAA+_ATPase"/>
</dbReference>
<feature type="transmembrane region" description="Helical" evidence="7">
    <location>
        <begin position="158"/>
        <end position="177"/>
    </location>
</feature>
<dbReference type="PANTHER" id="PTHR24221:SF654">
    <property type="entry name" value="ATP-BINDING CASSETTE SUB-FAMILY B MEMBER 6"/>
    <property type="match status" value="1"/>
</dbReference>
<keyword evidence="5 7" id="KW-1133">Transmembrane helix</keyword>
<accession>A0ABY5VH93</accession>
<keyword evidence="11" id="KW-1185">Reference proteome</keyword>
<dbReference type="Pfam" id="PF00664">
    <property type="entry name" value="ABC_membrane"/>
    <property type="match status" value="1"/>
</dbReference>
<keyword evidence="6 7" id="KW-0472">Membrane</keyword>
<feature type="transmembrane region" description="Helical" evidence="7">
    <location>
        <begin position="243"/>
        <end position="264"/>
    </location>
</feature>
<evidence type="ECO:0000256" key="1">
    <source>
        <dbReference type="ARBA" id="ARBA00004651"/>
    </source>
</evidence>
<keyword evidence="4 10" id="KW-0067">ATP-binding</keyword>
<protein>
    <submittedName>
        <fullName evidence="10">ABC transporter ATP-binding protein/permease</fullName>
    </submittedName>
</protein>
<evidence type="ECO:0000313" key="11">
    <source>
        <dbReference type="Proteomes" id="UP001060164"/>
    </source>
</evidence>
<dbReference type="RefSeq" id="WP_028527863.1">
    <property type="nucleotide sequence ID" value="NZ_CABLBR010000005.1"/>
</dbReference>
<dbReference type="InterPro" id="IPR039421">
    <property type="entry name" value="Type_1_exporter"/>
</dbReference>
<dbReference type="InterPro" id="IPR027417">
    <property type="entry name" value="P-loop_NTPase"/>
</dbReference>
<evidence type="ECO:0000259" key="8">
    <source>
        <dbReference type="PROSITE" id="PS50893"/>
    </source>
</evidence>
<evidence type="ECO:0000256" key="6">
    <source>
        <dbReference type="ARBA" id="ARBA00023136"/>
    </source>
</evidence>
<gene>
    <name evidence="10" type="ORF">NQ502_00340</name>
</gene>
<proteinExistence type="predicted"/>
<feature type="transmembrane region" description="Helical" evidence="7">
    <location>
        <begin position="55"/>
        <end position="73"/>
    </location>
</feature>
<dbReference type="SUPFAM" id="SSF52540">
    <property type="entry name" value="P-loop containing nucleoside triphosphate hydrolases"/>
    <property type="match status" value="1"/>
</dbReference>
<evidence type="ECO:0000256" key="7">
    <source>
        <dbReference type="SAM" id="Phobius"/>
    </source>
</evidence>
<dbReference type="GO" id="GO:0005524">
    <property type="term" value="F:ATP binding"/>
    <property type="evidence" value="ECO:0007669"/>
    <property type="project" value="UniProtKB-KW"/>
</dbReference>
<feature type="transmembrane region" description="Helical" evidence="7">
    <location>
        <begin position="20"/>
        <end position="43"/>
    </location>
</feature>
<evidence type="ECO:0000256" key="5">
    <source>
        <dbReference type="ARBA" id="ARBA00022989"/>
    </source>
</evidence>
<evidence type="ECO:0000259" key="9">
    <source>
        <dbReference type="PROSITE" id="PS50929"/>
    </source>
</evidence>
<dbReference type="InterPro" id="IPR017871">
    <property type="entry name" value="ABC_transporter-like_CS"/>
</dbReference>
<dbReference type="InterPro" id="IPR003439">
    <property type="entry name" value="ABC_transporter-like_ATP-bd"/>
</dbReference>
<dbReference type="InterPro" id="IPR011527">
    <property type="entry name" value="ABC1_TM_dom"/>
</dbReference>
<dbReference type="PROSITE" id="PS00211">
    <property type="entry name" value="ABC_TRANSPORTER_1"/>
    <property type="match status" value="1"/>
</dbReference>
<comment type="subcellular location">
    <subcellularLocation>
        <location evidence="1">Cell membrane</location>
        <topology evidence="1">Multi-pass membrane protein</topology>
    </subcellularLocation>
</comment>
<keyword evidence="2 7" id="KW-0812">Transmembrane</keyword>
<dbReference type="Pfam" id="PF00005">
    <property type="entry name" value="ABC_tran"/>
    <property type="match status" value="1"/>
</dbReference>
<dbReference type="PROSITE" id="PS50893">
    <property type="entry name" value="ABC_TRANSPORTER_2"/>
    <property type="match status" value="1"/>
</dbReference>
<evidence type="ECO:0000256" key="2">
    <source>
        <dbReference type="ARBA" id="ARBA00022692"/>
    </source>
</evidence>
<dbReference type="InterPro" id="IPR036640">
    <property type="entry name" value="ABC1_TM_sf"/>
</dbReference>
<feature type="domain" description="ABC transporter" evidence="8">
    <location>
        <begin position="335"/>
        <end position="570"/>
    </location>
</feature>
<name>A0ABY5VH93_9FIRM</name>
<feature type="domain" description="ABC transmembrane type-1" evidence="9">
    <location>
        <begin position="22"/>
        <end position="298"/>
    </location>
</feature>
<evidence type="ECO:0000256" key="3">
    <source>
        <dbReference type="ARBA" id="ARBA00022741"/>
    </source>
</evidence>
<organism evidence="10 11">
    <name type="scientific">Ruminococcus gauvreauii</name>
    <dbReference type="NCBI Taxonomy" id="438033"/>
    <lineage>
        <taxon>Bacteria</taxon>
        <taxon>Bacillati</taxon>
        <taxon>Bacillota</taxon>
        <taxon>Clostridia</taxon>
        <taxon>Eubacteriales</taxon>
        <taxon>Oscillospiraceae</taxon>
        <taxon>Ruminococcus</taxon>
    </lineage>
</organism>
<evidence type="ECO:0000313" key="10">
    <source>
        <dbReference type="EMBL" id="UWP59551.1"/>
    </source>
</evidence>
<dbReference type="PROSITE" id="PS50929">
    <property type="entry name" value="ABC_TM1F"/>
    <property type="match status" value="1"/>
</dbReference>
<dbReference type="EMBL" id="CP102290">
    <property type="protein sequence ID" value="UWP59551.1"/>
    <property type="molecule type" value="Genomic_DNA"/>
</dbReference>
<dbReference type="PANTHER" id="PTHR24221">
    <property type="entry name" value="ATP-BINDING CASSETTE SUB-FAMILY B"/>
    <property type="match status" value="1"/>
</dbReference>
<reference evidence="10" key="1">
    <citation type="journal article" date="2022" name="Cell">
        <title>Design, construction, and in vivo augmentation of a complex gut microbiome.</title>
        <authorList>
            <person name="Cheng A.G."/>
            <person name="Ho P.Y."/>
            <person name="Aranda-Diaz A."/>
            <person name="Jain S."/>
            <person name="Yu F.B."/>
            <person name="Meng X."/>
            <person name="Wang M."/>
            <person name="Iakiviak M."/>
            <person name="Nagashima K."/>
            <person name="Zhao A."/>
            <person name="Murugkar P."/>
            <person name="Patil A."/>
            <person name="Atabakhsh K."/>
            <person name="Weakley A."/>
            <person name="Yan J."/>
            <person name="Brumbaugh A.R."/>
            <person name="Higginbottom S."/>
            <person name="Dimas A."/>
            <person name="Shiver A.L."/>
            <person name="Deutschbauer A."/>
            <person name="Neff N."/>
            <person name="Sonnenburg J.L."/>
            <person name="Huang K.C."/>
            <person name="Fischbach M.A."/>
        </authorList>
    </citation>
    <scope>NUCLEOTIDE SEQUENCE</scope>
    <source>
        <strain evidence="10">DSM 19829</strain>
    </source>
</reference>
<feature type="transmembrane region" description="Helical" evidence="7">
    <location>
        <begin position="133"/>
        <end position="152"/>
    </location>
</feature>
<sequence length="576" mass="63607">MGKYIRLIEFLKKIPGDVAVKVILGLSMVACSFIQAFCLAKGVTAVFDKKQLSAVLGYLAICLLALLFRSFLVRYQEGYAKKMAAKVKAVIRNTMLVKLMQLGPSYRNDKRTGNLQSLITDGVESFEAFLVQYLPQTVVVFVTTLFSTVYLWTLDWAVGLLVLIMAILAIVVPHLFMPAVSKVMIEYWQDYADLNAQYIDSMQGMNTLKSMGVSKREGKKLAERAWGFAGESMKNLGISLSDSAVIVTCTAIGTAASIAIAAYHMAQGKLSYGSLLIILFLAGECMKPLNDMNTYWHSSYLGLSVAEELFAVLDEPVALKDGKGPNQLTGKLPEISMNQVFFHYDKSSADVLENIDLQFDSGKITAIVGKSGSGKSTIVNLLLRFYDVSSGSIILDGMDLRDFSIEFLRSKIAVVFQESYLFYGTIRENIKMANPEASDEAMIKAAKTANAHEFIMELPDGYDTIVGERGATLSGGERQRVSIARAILKDAPILILDEATSSVDMIHESLIQEALNRCMKHKTTIVIAHRLSTIEHADRIYVLDHGKLAGWGTHQELLEHNSTYQGLIKAQKYAEK</sequence>
<dbReference type="Gene3D" id="3.40.50.300">
    <property type="entry name" value="P-loop containing nucleotide triphosphate hydrolases"/>
    <property type="match status" value="1"/>
</dbReference>
<dbReference type="Proteomes" id="UP001060164">
    <property type="component" value="Chromosome"/>
</dbReference>
<dbReference type="SUPFAM" id="SSF90123">
    <property type="entry name" value="ABC transporter transmembrane region"/>
    <property type="match status" value="1"/>
</dbReference>
<dbReference type="Gene3D" id="1.20.1560.10">
    <property type="entry name" value="ABC transporter type 1, transmembrane domain"/>
    <property type="match status" value="1"/>
</dbReference>
<evidence type="ECO:0000256" key="4">
    <source>
        <dbReference type="ARBA" id="ARBA00022840"/>
    </source>
</evidence>